<name>A0A6M2CGQ9_RHIMP</name>
<feature type="chain" id="PRO_5027075120" evidence="1">
    <location>
        <begin position="20"/>
        <end position="113"/>
    </location>
</feature>
<organism evidence="2">
    <name type="scientific">Rhipicephalus microplus</name>
    <name type="common">Cattle tick</name>
    <name type="synonym">Boophilus microplus</name>
    <dbReference type="NCBI Taxonomy" id="6941"/>
    <lineage>
        <taxon>Eukaryota</taxon>
        <taxon>Metazoa</taxon>
        <taxon>Ecdysozoa</taxon>
        <taxon>Arthropoda</taxon>
        <taxon>Chelicerata</taxon>
        <taxon>Arachnida</taxon>
        <taxon>Acari</taxon>
        <taxon>Parasitiformes</taxon>
        <taxon>Ixodida</taxon>
        <taxon>Ixodoidea</taxon>
        <taxon>Ixodidae</taxon>
        <taxon>Rhipicephalinae</taxon>
        <taxon>Rhipicephalus</taxon>
        <taxon>Boophilus</taxon>
    </lineage>
</organism>
<evidence type="ECO:0000313" key="2">
    <source>
        <dbReference type="EMBL" id="NOV32801.1"/>
    </source>
</evidence>
<protein>
    <submittedName>
        <fullName evidence="2">Putative vitellin-degrading cysteine endopeptidase</fullName>
    </submittedName>
</protein>
<proteinExistence type="predicted"/>
<dbReference type="Gene3D" id="1.10.150.440">
    <property type="match status" value="1"/>
</dbReference>
<feature type="signal peptide" evidence="1">
    <location>
        <begin position="1"/>
        <end position="19"/>
    </location>
</feature>
<evidence type="ECO:0000256" key="1">
    <source>
        <dbReference type="SAM" id="SignalP"/>
    </source>
</evidence>
<dbReference type="EMBL" id="GHWJ01000064">
    <property type="protein sequence ID" value="NOV32801.1"/>
    <property type="molecule type" value="Transcribed_RNA"/>
</dbReference>
<dbReference type="AlphaFoldDB" id="A0A6M2CGQ9"/>
<keyword evidence="1" id="KW-0732">Signal</keyword>
<accession>A0A6M2CGQ9</accession>
<reference evidence="2" key="1">
    <citation type="submission" date="2019-09" db="EMBL/GenBank/DDBJ databases">
        <title>Organ-specific transcriptomic study of the physiology of the cattle tick, Rhipicephalus microplus.</title>
        <authorList>
            <person name="Tirloni L."/>
            <person name="Braz G."/>
            <person name="Gandara A.C.P."/>
            <person name="Sabadin G.A."/>
            <person name="da Silva R.M."/>
            <person name="Guizzo M.G."/>
            <person name="Machado J.A."/>
            <person name="Costa E.P."/>
            <person name="Gomes H.F."/>
            <person name="Moraes J."/>
            <person name="Mota M.B.S."/>
            <person name="Mesquita R.D."/>
            <person name="Alvarenga P.H."/>
            <person name="Alves F."/>
            <person name="Seixas A."/>
            <person name="da Fonseca R.N."/>
            <person name="Fogaca A."/>
            <person name="Logullo C."/>
            <person name="Tanaka A."/>
            <person name="Daffre S."/>
            <person name="Termignoni C."/>
            <person name="Vaz I.S.Jr."/>
            <person name="Oliveira P.L."/>
            <person name="Ribeiro J.M."/>
        </authorList>
    </citation>
    <scope>NUCLEOTIDE SEQUENCE</scope>
    <source>
        <strain evidence="2">Porto Alegre</strain>
    </source>
</reference>
<sequence>MKALLFALLAYCMYGFVSMSADDDPDICSFDNVKLGILMRCVRENGGHRLRKSLDFLLTIYQCQSDTCAFNKICDEGDVTTALNKYLRPKSRKDFWEVSKQCEKDLPPDDVTA</sequence>